<keyword evidence="22" id="KW-1185">Reference proteome</keyword>
<evidence type="ECO:0000256" key="14">
    <source>
        <dbReference type="ARBA" id="ARBA00069918"/>
    </source>
</evidence>
<name>A0A3Q3B657_KRYMA</name>
<dbReference type="InterPro" id="IPR046338">
    <property type="entry name" value="GAIN_dom_sf"/>
</dbReference>
<dbReference type="Pfam" id="PF01825">
    <property type="entry name" value="GPS"/>
    <property type="match status" value="1"/>
</dbReference>
<dbReference type="Gene3D" id="1.20.1070.10">
    <property type="entry name" value="Rhodopsin 7-helix transmembrane proteins"/>
    <property type="match status" value="1"/>
</dbReference>
<evidence type="ECO:0000256" key="18">
    <source>
        <dbReference type="SAM" id="Phobius"/>
    </source>
</evidence>
<evidence type="ECO:0000313" key="21">
    <source>
        <dbReference type="Ensembl" id="ENSKMAP00000025053.1"/>
    </source>
</evidence>
<feature type="transmembrane region" description="Helical" evidence="18">
    <location>
        <begin position="1198"/>
        <end position="1220"/>
    </location>
</feature>
<keyword evidence="11" id="KW-0675">Receptor</keyword>
<dbReference type="OMA" id="YFCVIFI"/>
<dbReference type="Pfam" id="PF26574">
    <property type="entry name" value="GAIN_ADGRG2"/>
    <property type="match status" value="1"/>
</dbReference>
<dbReference type="Pfam" id="PF00002">
    <property type="entry name" value="7tm_2"/>
    <property type="match status" value="1"/>
</dbReference>
<evidence type="ECO:0000256" key="12">
    <source>
        <dbReference type="ARBA" id="ARBA00023180"/>
    </source>
</evidence>
<evidence type="ECO:0000313" key="22">
    <source>
        <dbReference type="Proteomes" id="UP000264800"/>
    </source>
</evidence>
<reference evidence="21" key="2">
    <citation type="submission" date="2025-09" db="UniProtKB">
        <authorList>
            <consortium name="Ensembl"/>
        </authorList>
    </citation>
    <scope>IDENTIFICATION</scope>
</reference>
<keyword evidence="7 18" id="KW-1133">Transmembrane helix</keyword>
<dbReference type="PROSITE" id="PS50261">
    <property type="entry name" value="G_PROTEIN_RECEP_F2_4"/>
    <property type="match status" value="1"/>
</dbReference>
<feature type="region of interest" description="Disordered" evidence="17">
    <location>
        <begin position="1375"/>
        <end position="1402"/>
    </location>
</feature>
<evidence type="ECO:0000259" key="19">
    <source>
        <dbReference type="PROSITE" id="PS50221"/>
    </source>
</evidence>
<evidence type="ECO:0000256" key="13">
    <source>
        <dbReference type="ARBA" id="ARBA00023224"/>
    </source>
</evidence>
<feature type="domain" description="G-protein coupled receptors family 2 profile 2" evidence="20">
    <location>
        <begin position="1091"/>
        <end position="1347"/>
    </location>
</feature>
<dbReference type="FunFam" id="1.20.1070.10:FF:000043">
    <property type="entry name" value="adhesion G-protein coupled receptor G2 isoform X1"/>
    <property type="match status" value="1"/>
</dbReference>
<feature type="transmembrane region" description="Helical" evidence="18">
    <location>
        <begin position="1154"/>
        <end position="1178"/>
    </location>
</feature>
<dbReference type="PANTHER" id="PTHR12011:SF264">
    <property type="entry name" value="ADHESION G-PROTEIN COUPLED RECEPTOR G2"/>
    <property type="match status" value="1"/>
</dbReference>
<dbReference type="GO" id="GO:0007189">
    <property type="term" value="P:adenylate cyclase-activating G protein-coupled receptor signaling pathway"/>
    <property type="evidence" value="ECO:0007669"/>
    <property type="project" value="TreeGrafter"/>
</dbReference>
<keyword evidence="9 18" id="KW-0472">Membrane</keyword>
<feature type="region of interest" description="Disordered" evidence="17">
    <location>
        <begin position="366"/>
        <end position="389"/>
    </location>
</feature>
<evidence type="ECO:0000256" key="15">
    <source>
        <dbReference type="ARBA" id="ARBA00083924"/>
    </source>
</evidence>
<protein>
    <recommendedName>
        <fullName evidence="14">Adhesion G-protein coupled receptor G2</fullName>
    </recommendedName>
    <alternativeName>
        <fullName evidence="15">G-protein coupled receptor 64</fullName>
    </alternativeName>
</protein>
<accession>A0A3Q3B657</accession>
<feature type="transmembrane region" description="Helical" evidence="18">
    <location>
        <begin position="1093"/>
        <end position="1116"/>
    </location>
</feature>
<feature type="compositionally biased region" description="Low complexity" evidence="17">
    <location>
        <begin position="693"/>
        <end position="766"/>
    </location>
</feature>
<comment type="subunit">
    <text evidence="16">Heterodimer of 2 chains generated by proteolytic processing; the large extracellular N-terminal fragment and the membrane-bound C-terminal fragment predominantly remain associated and non-covalently linked. Interacts with CFTR.</text>
</comment>
<dbReference type="OrthoDB" id="10037534at2759"/>
<feature type="compositionally biased region" description="Low complexity" evidence="17">
    <location>
        <begin position="1387"/>
        <end position="1400"/>
    </location>
</feature>
<dbReference type="InterPro" id="IPR058857">
    <property type="entry name" value="GAIN_ADGRG2/6"/>
</dbReference>
<dbReference type="GeneTree" id="ENSGT00940000164851"/>
<keyword evidence="13" id="KW-0807">Transducer</keyword>
<dbReference type="GO" id="GO:0007166">
    <property type="term" value="P:cell surface receptor signaling pathway"/>
    <property type="evidence" value="ECO:0007669"/>
    <property type="project" value="InterPro"/>
</dbReference>
<comment type="subcellular location">
    <subcellularLocation>
        <location evidence="1">Apical cell membrane</location>
        <topology evidence="1">Multi-pass membrane protein</topology>
    </subcellularLocation>
</comment>
<evidence type="ECO:0000256" key="7">
    <source>
        <dbReference type="ARBA" id="ARBA00022989"/>
    </source>
</evidence>
<comment type="similarity">
    <text evidence="2">Belongs to the G-protein coupled receptor 2 family. Adhesion G-protein coupled receptor (ADGR) subfamily.</text>
</comment>
<proteinExistence type="inferred from homology"/>
<keyword evidence="8" id="KW-0297">G-protein coupled receptor</keyword>
<dbReference type="SMART" id="SM00303">
    <property type="entry name" value="GPS"/>
    <property type="match status" value="1"/>
</dbReference>
<feature type="transmembrane region" description="Helical" evidence="18">
    <location>
        <begin position="1324"/>
        <end position="1346"/>
    </location>
</feature>
<feature type="transmembrane region" description="Helical" evidence="18">
    <location>
        <begin position="1248"/>
        <end position="1276"/>
    </location>
</feature>
<dbReference type="PRINTS" id="PR00249">
    <property type="entry name" value="GPCRSECRETIN"/>
</dbReference>
<dbReference type="InterPro" id="IPR017981">
    <property type="entry name" value="GPCR_2-like_7TM"/>
</dbReference>
<dbReference type="SUPFAM" id="SSF81321">
    <property type="entry name" value="Family A G protein-coupled receptor-like"/>
    <property type="match status" value="1"/>
</dbReference>
<evidence type="ECO:0000256" key="11">
    <source>
        <dbReference type="ARBA" id="ARBA00023170"/>
    </source>
</evidence>
<evidence type="ECO:0000256" key="17">
    <source>
        <dbReference type="SAM" id="MobiDB-lite"/>
    </source>
</evidence>
<reference evidence="21" key="1">
    <citation type="submission" date="2025-08" db="UniProtKB">
        <authorList>
            <consortium name="Ensembl"/>
        </authorList>
    </citation>
    <scope>IDENTIFICATION</scope>
</reference>
<dbReference type="PANTHER" id="PTHR12011">
    <property type="entry name" value="ADHESION G-PROTEIN COUPLED RECEPTOR"/>
    <property type="match status" value="1"/>
</dbReference>
<feature type="region of interest" description="Disordered" evidence="17">
    <location>
        <begin position="171"/>
        <end position="193"/>
    </location>
</feature>
<evidence type="ECO:0000256" key="5">
    <source>
        <dbReference type="ARBA" id="ARBA00022692"/>
    </source>
</evidence>
<feature type="transmembrane region" description="Helical" evidence="18">
    <location>
        <begin position="1296"/>
        <end position="1318"/>
    </location>
</feature>
<organism evidence="21 22">
    <name type="scientific">Kryptolebias marmoratus</name>
    <name type="common">Mangrove killifish</name>
    <name type="synonym">Rivulus marmoratus</name>
    <dbReference type="NCBI Taxonomy" id="37003"/>
    <lineage>
        <taxon>Eukaryota</taxon>
        <taxon>Metazoa</taxon>
        <taxon>Chordata</taxon>
        <taxon>Craniata</taxon>
        <taxon>Vertebrata</taxon>
        <taxon>Euteleostomi</taxon>
        <taxon>Actinopterygii</taxon>
        <taxon>Neopterygii</taxon>
        <taxon>Teleostei</taxon>
        <taxon>Neoteleostei</taxon>
        <taxon>Acanthomorphata</taxon>
        <taxon>Ovalentaria</taxon>
        <taxon>Atherinomorphae</taxon>
        <taxon>Cyprinodontiformes</taxon>
        <taxon>Rivulidae</taxon>
        <taxon>Kryptolebias</taxon>
    </lineage>
</organism>
<feature type="region of interest" description="Disordered" evidence="17">
    <location>
        <begin position="687"/>
        <end position="813"/>
    </location>
</feature>
<dbReference type="KEGG" id="kmr:108236975"/>
<evidence type="ECO:0000256" key="9">
    <source>
        <dbReference type="ARBA" id="ARBA00023136"/>
    </source>
</evidence>
<keyword evidence="10" id="KW-1015">Disulfide bond</keyword>
<evidence type="ECO:0000256" key="3">
    <source>
        <dbReference type="ARBA" id="ARBA00022475"/>
    </source>
</evidence>
<dbReference type="STRING" id="37003.ENSKMAP00000025053"/>
<evidence type="ECO:0000256" key="6">
    <source>
        <dbReference type="ARBA" id="ARBA00022729"/>
    </source>
</evidence>
<keyword evidence="12" id="KW-0325">Glycoprotein</keyword>
<evidence type="ECO:0000256" key="1">
    <source>
        <dbReference type="ARBA" id="ARBA00004424"/>
    </source>
</evidence>
<dbReference type="PROSITE" id="PS00650">
    <property type="entry name" value="G_PROTEIN_RECEP_F2_2"/>
    <property type="match status" value="1"/>
</dbReference>
<evidence type="ECO:0000256" key="10">
    <source>
        <dbReference type="ARBA" id="ARBA00023157"/>
    </source>
</evidence>
<feature type="transmembrane region" description="Helical" evidence="18">
    <location>
        <begin position="1128"/>
        <end position="1148"/>
    </location>
</feature>
<dbReference type="GO" id="GO:0004930">
    <property type="term" value="F:G protein-coupled receptor activity"/>
    <property type="evidence" value="ECO:0007669"/>
    <property type="project" value="UniProtKB-KW"/>
</dbReference>
<evidence type="ECO:0000259" key="20">
    <source>
        <dbReference type="PROSITE" id="PS50261"/>
    </source>
</evidence>
<evidence type="ECO:0000256" key="8">
    <source>
        <dbReference type="ARBA" id="ARBA00023040"/>
    </source>
</evidence>
<feature type="compositionally biased region" description="Polar residues" evidence="17">
    <location>
        <begin position="767"/>
        <end position="777"/>
    </location>
</feature>
<evidence type="ECO:0000256" key="16">
    <source>
        <dbReference type="ARBA" id="ARBA00093560"/>
    </source>
</evidence>
<dbReference type="GO" id="GO:0016324">
    <property type="term" value="C:apical plasma membrane"/>
    <property type="evidence" value="ECO:0007669"/>
    <property type="project" value="UniProtKB-SubCell"/>
</dbReference>
<keyword evidence="3" id="KW-1003">Cell membrane</keyword>
<dbReference type="Ensembl" id="ENSKMAT00000025369.1">
    <property type="protein sequence ID" value="ENSKMAP00000025053.1"/>
    <property type="gene ID" value="ENSKMAG00000018561.1"/>
</dbReference>
<feature type="compositionally biased region" description="Low complexity" evidence="17">
    <location>
        <begin position="778"/>
        <end position="807"/>
    </location>
</feature>
<dbReference type="RefSeq" id="XP_017273592.1">
    <property type="nucleotide sequence ID" value="XM_017418103.3"/>
</dbReference>
<sequence>MVNGNEDAMGAPGSYSGGSSGRKSLAPSVRVKRSGSHLTCALWLKIHLLIILLAGQTFGQNSTVASNVATPTTTTTTAAQTAGQAFSSLSSTAASSITTTTLSVASSITTTPSVASRITTTTPSVASRITTTTPSVASSITTTPSVASRITTTLSVASSITTTPSVASRITTTTPSAASSITTTPSVASNSTTSTPTVVSIITTTQSVASNITATPTVVSNITTTQSVASNITPTPSVASNITTTPSVASNITTTQSVASNITATPSVASNSTTPTSSATANITTATSSVTSNITTATPSAASNITTTSNVTSNITTPTTTAAPTSVFYFLDVTVVVSGQRKNESEIIVWLDQVFQSSLEKCLSSSTGQTTTGPTSPQTTAPSDSTVTTTTQKRVNVNTTPSLFQGMEVSCLEKTAINNTKCSVMLRLSQSVPACCILRTLCAASNSSNITVVGNRADQLTGSIEQCSSDPKGGNSCVYSGPPGASCEESYVVPQSNSTNCSADTTSCNCSAYCSRPDAYYTFSVSVRDAAMNISSFSSLMSVVKQPACSDNTSILCQVTNRESSIIPTNYKNASVACEGTTTNQTCRVVLSLFHEVPICSVEADVKSTFEAVELISLIGRVRRAAICGNGDASENPLDSPLTWINSDLEVEDFCSEIQNPGVLTCQNGTNVIQLEGVCVADDGSTTASPNVTTAQPSNSTSSANATTSEPSNSTSSANATTSQPSNSTSSANATTSQPSNSTSSANGTTSMTNTTTPASSSSTTTHLNTTGDPENPTTTANSTGTGTLSATKTTPNTGNSSGGTTTESAESRANRLLELSRNVSRLTSADIERLVSELEDILSGPTVSLVLGDISVHIVSNLLGASPEKLSSTSNRIIGIVETVGLKLVVGATAETLLSPSLSLAVKPADGTNFQAASFTISDPSNVLVRGAPRLTRSVNKESSIPQGSIQLPSTLTQNLTPEEKLQVSRLQFNFFQQSTVFQDNSLGERKLISGILGASVANLSIRGLTDNVVFQMRNLEPVPANFVASCVYWDFTLNNDSGGWNPDGCFLQNSTDNETICACNHLTSFAILLALARDPLISRVQATILTFITYIGCGVSAIFLSITLLTYLAFEKLRKDVPSKILIELCFALLLLNLVFLVDAWLALYPDAVGLCISTAWFLHYFLLVSFTWMGLEAVHMYMAIVKVFNSYTSHYMLRFSVVGWGVPMLVVIIVIAIDKNNYGLVSYGRFPDGTTDDFCWLRNDVAFYVAVVAYFCVIFIFNVIMFIVVLVQLHRVKSQNPHNVKHRVTVQDVRSVVGITLLLGLTWGFAFFAWGPVNLPFMYLFSIFNSLQGFFIFVFHCAVKDNVRKQWRTYLCCGKMRLAENSEWSRTATQKTVRRSPMTSFNSSQNNNSPSSSTFLVSNSSDGTNGISSPFDDRTITADEVDVVQNEINRQYRNQQAT</sequence>
<dbReference type="Proteomes" id="UP000264800">
    <property type="component" value="Unplaced"/>
</dbReference>
<dbReference type="InterPro" id="IPR000832">
    <property type="entry name" value="GPCR_2_secretin-like"/>
</dbReference>
<feature type="domain" description="GAIN-B" evidence="19">
    <location>
        <begin position="925"/>
        <end position="1081"/>
    </location>
</feature>
<dbReference type="InterPro" id="IPR057244">
    <property type="entry name" value="GAIN_B"/>
</dbReference>
<dbReference type="GeneID" id="108236975"/>
<evidence type="ECO:0000256" key="2">
    <source>
        <dbReference type="ARBA" id="ARBA00007343"/>
    </source>
</evidence>
<dbReference type="FunFam" id="2.60.220.50:FF:000003">
    <property type="entry name" value="adhesion G-protein coupled receptor G2 isoform X2"/>
    <property type="match status" value="1"/>
</dbReference>
<dbReference type="InterPro" id="IPR000203">
    <property type="entry name" value="GPS"/>
</dbReference>
<feature type="region of interest" description="Disordered" evidence="17">
    <location>
        <begin position="1"/>
        <end position="26"/>
    </location>
</feature>
<dbReference type="InterPro" id="IPR017983">
    <property type="entry name" value="GPCR_2_secretin-like_CS"/>
</dbReference>
<keyword evidence="6" id="KW-0732">Signal</keyword>
<dbReference type="Gene3D" id="2.60.220.50">
    <property type="match status" value="1"/>
</dbReference>
<keyword evidence="5 18" id="KW-0812">Transmembrane</keyword>
<dbReference type="PROSITE" id="PS50221">
    <property type="entry name" value="GAIN_B"/>
    <property type="match status" value="1"/>
</dbReference>
<evidence type="ECO:0000256" key="4">
    <source>
        <dbReference type="ARBA" id="ARBA00022553"/>
    </source>
</evidence>
<keyword evidence="4" id="KW-0597">Phosphoprotein</keyword>